<dbReference type="InterPro" id="IPR017850">
    <property type="entry name" value="Alkaline_phosphatase_core_sf"/>
</dbReference>
<keyword evidence="6" id="KW-0106">Calcium</keyword>
<accession>A0A5C6C7F1</accession>
<reference evidence="9 10" key="1">
    <citation type="journal article" date="2020" name="Antonie Van Leeuwenhoek">
        <title>Rhodopirellula heiligendammensis sp. nov., Rhodopirellula pilleata sp. nov., and Rhodopirellula solitaria sp. nov. isolated from natural or artificial marine surfaces in Northern Germany and California, USA, and emended description of the genus Rhodopirellula.</title>
        <authorList>
            <person name="Kallscheuer N."/>
            <person name="Wiegand S."/>
            <person name="Jogler M."/>
            <person name="Boedeker C."/>
            <person name="Peeters S.H."/>
            <person name="Rast P."/>
            <person name="Heuer A."/>
            <person name="Jetten M.S.M."/>
            <person name="Rohde M."/>
            <person name="Jogler C."/>
        </authorList>
    </citation>
    <scope>NUCLEOTIDE SEQUENCE [LARGE SCALE GENOMIC DNA]</scope>
    <source>
        <strain evidence="9 10">Poly21</strain>
    </source>
</reference>
<protein>
    <submittedName>
        <fullName evidence="9">Arylsulfatase</fullName>
        <ecNumber evidence="9">3.1.6.1</ecNumber>
    </submittedName>
</protein>
<keyword evidence="4" id="KW-0732">Signal</keyword>
<dbReference type="Gene3D" id="3.40.720.10">
    <property type="entry name" value="Alkaline Phosphatase, subunit A"/>
    <property type="match status" value="2"/>
</dbReference>
<keyword evidence="10" id="KW-1185">Reference proteome</keyword>
<dbReference type="PROSITE" id="PS00149">
    <property type="entry name" value="SULFATASE_2"/>
    <property type="match status" value="1"/>
</dbReference>
<sequence length="1182" mass="129846">MDTESRWGRRLRAENSKPVRSGVFPLLLLSTWILSGLVSASTNAAERPPNVVLIFADDLGYGDLGCYGATKVQTPNIDRLAAEGRRFTDAHSASAVCTPSRYGLLTGEYPVRQNIWGPAPVTSPLLVDTNKLTIADLFKNCGYHTAAVGKWHLGFGTKANTWKQPLRPGPQDLGFDYFYGVPVVNSSPPYVFVENDRVVGRVPDDPLVYLGRKPGDKASPITPLTEEHGNRVPNFFGGATEAHQLYNDFRLGTTLAERATSWIREQSDQPFFLYLATTNIHHPFTPAPRFQGTSQCGLYGDFVHELDWIVGEVMTTLEEQGVADNTLVIFTSDNGGMFNHGGQKAFQMGHRINGDLLGFKFGVWEGGHRVPFIAWWPGRIDPGTTSTQLISGVDMLATFAALTQQPLDPDQLADSVNVLPAMISEPESPLRDTLVLCPHKPTHLAVRKGKWVYIDARGSGGFSGRPGVHAAGGPVCASFVGSLNSDFENGTYKADAPYAQLYDLDTDPSQTQNLHNEYPEVVKEMSQLLASYTPPRPSGNKKVKPPAPRDAALKIPAIPSTRGASFDFESGELRPWKVVQGEFGHPIGSRDHFFRNKGEYNKQGEYYLTTLEGSPDATTGTDSQTGVIVSPLFIPAGGAMTFRVGGGRGQDTYVALCLADGTELQRSSGINDQVMQRGHWDLAPHVGKKLFLKVVDQSTGGWGHITVDHFQFDGEVLAEFADMTPHPAHDLQDDREPNRRPNFVVIFTDDQGYGDLSCFGGGHVSTPRIDQMAAEGSRLTSFYVAAPVCTPSRAALMTGCYPKRIDMAMGSDFGVLLAGDRKGLNPAEITIAEVLRTAGYHTGMFGKWHLGDQPEFLPTKQGFDEFFGLPFSHDIHPFHPRQSHYHFPPLPLLDGETVIELDPDADFLTKRITERAVAFIEKQQDHPFFLYIPHPIPHAPLHVSPPFLTDVAGDVVAKLSEEDGNVDYQTRHKLFRQAIAEIDWSVGRILDTLKANGLDENTLVLFTSDNGPPKNTIFASPGPLRGHKGTTLEGGMREPTVVRWPGKIPAGKANDQLMTTMDLLPTFAKLADVAIPTDRVIDGKDIWPTLIGEAPTPHDAFFYHSGNQLQAVRSGRWKLHVRNGKPTQLYDLESDIGERNNVIDSHPEVVQQLEQHLQRFANDIAANSRPAAFVENPVPLSE</sequence>
<keyword evidence="3" id="KW-0479">Metal-binding</keyword>
<dbReference type="FunFam" id="3.40.720.10:FF:000108">
    <property type="entry name" value="Arylsulfatase A [precursor]"/>
    <property type="match status" value="1"/>
</dbReference>
<dbReference type="CDD" id="cd16026">
    <property type="entry name" value="GALNS_like"/>
    <property type="match status" value="1"/>
</dbReference>
<evidence type="ECO:0000313" key="10">
    <source>
        <dbReference type="Proteomes" id="UP000319908"/>
    </source>
</evidence>
<dbReference type="Pfam" id="PF00884">
    <property type="entry name" value="Sulfatase"/>
    <property type="match status" value="2"/>
</dbReference>
<evidence type="ECO:0000259" key="8">
    <source>
        <dbReference type="Pfam" id="PF00884"/>
    </source>
</evidence>
<evidence type="ECO:0000256" key="7">
    <source>
        <dbReference type="ARBA" id="ARBA00023180"/>
    </source>
</evidence>
<feature type="domain" description="Sulfatase N-terminal" evidence="8">
    <location>
        <begin position="49"/>
        <end position="403"/>
    </location>
</feature>
<feature type="domain" description="Sulfatase N-terminal" evidence="8">
    <location>
        <begin position="741"/>
        <end position="1073"/>
    </location>
</feature>
<dbReference type="PANTHER" id="PTHR42693">
    <property type="entry name" value="ARYLSULFATASE FAMILY MEMBER"/>
    <property type="match status" value="1"/>
</dbReference>
<comment type="caution">
    <text evidence="9">The sequence shown here is derived from an EMBL/GenBank/DDBJ whole genome shotgun (WGS) entry which is preliminary data.</text>
</comment>
<evidence type="ECO:0000256" key="6">
    <source>
        <dbReference type="ARBA" id="ARBA00022837"/>
    </source>
</evidence>
<dbReference type="Gene3D" id="3.30.1120.10">
    <property type="match status" value="2"/>
</dbReference>
<dbReference type="InterPro" id="IPR024607">
    <property type="entry name" value="Sulfatase_CS"/>
</dbReference>
<name>A0A5C6C7F1_9BACT</name>
<comment type="similarity">
    <text evidence="2">Belongs to the sulfatase family.</text>
</comment>
<dbReference type="SUPFAM" id="SSF53649">
    <property type="entry name" value="Alkaline phosphatase-like"/>
    <property type="match status" value="2"/>
</dbReference>
<proteinExistence type="inferred from homology"/>
<dbReference type="CDD" id="cd16143">
    <property type="entry name" value="ARS_like"/>
    <property type="match status" value="1"/>
</dbReference>
<dbReference type="EC" id="3.1.6.1" evidence="9"/>
<evidence type="ECO:0000313" key="9">
    <source>
        <dbReference type="EMBL" id="TWU19244.1"/>
    </source>
</evidence>
<keyword evidence="7" id="KW-0325">Glycoprotein</keyword>
<gene>
    <name evidence="9" type="primary">atsA_16</name>
    <name evidence="9" type="ORF">Poly21_14160</name>
</gene>
<evidence type="ECO:0000256" key="4">
    <source>
        <dbReference type="ARBA" id="ARBA00022729"/>
    </source>
</evidence>
<dbReference type="PANTHER" id="PTHR42693:SF53">
    <property type="entry name" value="ENDO-4-O-SULFATASE"/>
    <property type="match status" value="1"/>
</dbReference>
<keyword evidence="5 9" id="KW-0378">Hydrolase</keyword>
<dbReference type="EMBL" id="SJPU01000001">
    <property type="protein sequence ID" value="TWU19244.1"/>
    <property type="molecule type" value="Genomic_DNA"/>
</dbReference>
<dbReference type="InterPro" id="IPR000917">
    <property type="entry name" value="Sulfatase_N"/>
</dbReference>
<dbReference type="GO" id="GO:0046872">
    <property type="term" value="F:metal ion binding"/>
    <property type="evidence" value="ECO:0007669"/>
    <property type="project" value="UniProtKB-KW"/>
</dbReference>
<evidence type="ECO:0000256" key="5">
    <source>
        <dbReference type="ARBA" id="ARBA00022801"/>
    </source>
</evidence>
<evidence type="ECO:0000256" key="1">
    <source>
        <dbReference type="ARBA" id="ARBA00001913"/>
    </source>
</evidence>
<dbReference type="InterPro" id="IPR050738">
    <property type="entry name" value="Sulfatase"/>
</dbReference>
<dbReference type="Proteomes" id="UP000319908">
    <property type="component" value="Unassembled WGS sequence"/>
</dbReference>
<dbReference type="AlphaFoldDB" id="A0A5C6C7F1"/>
<evidence type="ECO:0000256" key="3">
    <source>
        <dbReference type="ARBA" id="ARBA00022723"/>
    </source>
</evidence>
<evidence type="ECO:0000256" key="2">
    <source>
        <dbReference type="ARBA" id="ARBA00008779"/>
    </source>
</evidence>
<organism evidence="9 10">
    <name type="scientific">Allorhodopirellula heiligendammensis</name>
    <dbReference type="NCBI Taxonomy" id="2714739"/>
    <lineage>
        <taxon>Bacteria</taxon>
        <taxon>Pseudomonadati</taxon>
        <taxon>Planctomycetota</taxon>
        <taxon>Planctomycetia</taxon>
        <taxon>Pirellulales</taxon>
        <taxon>Pirellulaceae</taxon>
        <taxon>Allorhodopirellula</taxon>
    </lineage>
</organism>
<dbReference type="PROSITE" id="PS00523">
    <property type="entry name" value="SULFATASE_1"/>
    <property type="match status" value="2"/>
</dbReference>
<dbReference type="FunFam" id="3.40.720.10:FF:000023">
    <property type="entry name" value="Arylsulfatase A"/>
    <property type="match status" value="1"/>
</dbReference>
<comment type="cofactor">
    <cofactor evidence="1">
        <name>Ca(2+)</name>
        <dbReference type="ChEBI" id="CHEBI:29108"/>
    </cofactor>
</comment>
<dbReference type="GO" id="GO:0004065">
    <property type="term" value="F:arylsulfatase activity"/>
    <property type="evidence" value="ECO:0007669"/>
    <property type="project" value="UniProtKB-EC"/>
</dbReference>